<dbReference type="SMART" id="SM00369">
    <property type="entry name" value="LRR_TYP"/>
    <property type="match status" value="7"/>
</dbReference>
<feature type="region of interest" description="Disordered" evidence="4">
    <location>
        <begin position="312"/>
        <end position="350"/>
    </location>
</feature>
<dbReference type="OMA" id="RHMQGGR"/>
<dbReference type="VEuPathDB" id="AmoebaDB:EIN_096920"/>
<dbReference type="Proteomes" id="UP000014680">
    <property type="component" value="Unassembled WGS sequence"/>
</dbReference>
<dbReference type="PANTHER" id="PTHR48051:SF1">
    <property type="entry name" value="RAS SUPPRESSOR PROTEIN 1"/>
    <property type="match status" value="1"/>
</dbReference>
<reference evidence="5 6" key="1">
    <citation type="submission" date="2012-10" db="EMBL/GenBank/DDBJ databases">
        <authorList>
            <person name="Zafar N."/>
            <person name="Inman J."/>
            <person name="Hall N."/>
            <person name="Lorenzi H."/>
            <person name="Caler E."/>
        </authorList>
    </citation>
    <scope>NUCLEOTIDE SEQUENCE [LARGE SCALE GENOMIC DNA]</scope>
    <source>
        <strain evidence="5 6">IP1</strain>
    </source>
</reference>
<sequence length="350" mass="40321">MGAGLEKTIQKQGEKGATEVNLSKKGIKKVPPCVNLIQKCKILNLSFNEIQEVPQEFGSLYELEDLNMNNNKLKEVPLCFTNLMKLKNIYLSFNQISKLPSNFFIFSNLRALNFTHNQLTSLPTGMVYCSQLVELRLNFNNLEYISNEIEKLVNLKTLTCTHNKLYVLPPGMSALKSIDTLDFSNNRLRTVPYTLSRCSTLRTLSLVMNEKLEPQILKSYEKKMVGPFLKDLGTKEFETLYIKDCLKQIEIFARSLNMEKGKAEIYFETMKKIEADALKRKEELKELQKQRDIEQAKKESLIVEQGELVKANDKKVEEGNTETEKKEEPPVEEKKDENQEEKSKAQVEVM</sequence>
<keyword evidence="1" id="KW-0433">Leucine-rich repeat</keyword>
<proteinExistence type="predicted"/>
<evidence type="ECO:0000313" key="6">
    <source>
        <dbReference type="Proteomes" id="UP000014680"/>
    </source>
</evidence>
<dbReference type="InterPro" id="IPR001611">
    <property type="entry name" value="Leu-rich_rpt"/>
</dbReference>
<dbReference type="InterPro" id="IPR050216">
    <property type="entry name" value="LRR_domain-containing"/>
</dbReference>
<dbReference type="GO" id="GO:0005737">
    <property type="term" value="C:cytoplasm"/>
    <property type="evidence" value="ECO:0007669"/>
    <property type="project" value="TreeGrafter"/>
</dbReference>
<dbReference type="InterPro" id="IPR003591">
    <property type="entry name" value="Leu-rich_rpt_typical-subtyp"/>
</dbReference>
<evidence type="ECO:0000256" key="1">
    <source>
        <dbReference type="ARBA" id="ARBA00022614"/>
    </source>
</evidence>
<dbReference type="EMBL" id="KB206860">
    <property type="protein sequence ID" value="ELP87425.1"/>
    <property type="molecule type" value="Genomic_DNA"/>
</dbReference>
<dbReference type="PANTHER" id="PTHR48051">
    <property type="match status" value="1"/>
</dbReference>
<gene>
    <name evidence="5" type="ORF">EIN_096920</name>
</gene>
<evidence type="ECO:0000256" key="3">
    <source>
        <dbReference type="SAM" id="Coils"/>
    </source>
</evidence>
<dbReference type="KEGG" id="eiv:EIN_096920"/>
<evidence type="ECO:0000256" key="4">
    <source>
        <dbReference type="SAM" id="MobiDB-lite"/>
    </source>
</evidence>
<feature type="coiled-coil region" evidence="3">
    <location>
        <begin position="270"/>
        <end position="304"/>
    </location>
</feature>
<accession>A0A0A1U0K7</accession>
<dbReference type="GeneID" id="14886240"/>
<dbReference type="OrthoDB" id="676979at2759"/>
<dbReference type="Pfam" id="PF13855">
    <property type="entry name" value="LRR_8"/>
    <property type="match status" value="2"/>
</dbReference>
<dbReference type="PROSITE" id="PS51450">
    <property type="entry name" value="LRR"/>
    <property type="match status" value="2"/>
</dbReference>
<keyword evidence="2" id="KW-0677">Repeat</keyword>
<organism evidence="5 6">
    <name type="scientific">Entamoeba invadens IP1</name>
    <dbReference type="NCBI Taxonomy" id="370355"/>
    <lineage>
        <taxon>Eukaryota</taxon>
        <taxon>Amoebozoa</taxon>
        <taxon>Evosea</taxon>
        <taxon>Archamoebae</taxon>
        <taxon>Mastigamoebida</taxon>
        <taxon>Entamoebidae</taxon>
        <taxon>Entamoeba</taxon>
    </lineage>
</organism>
<keyword evidence="6" id="KW-1185">Reference proteome</keyword>
<evidence type="ECO:0000313" key="5">
    <source>
        <dbReference type="EMBL" id="ELP87425.1"/>
    </source>
</evidence>
<dbReference type="AlphaFoldDB" id="A0A0A1U0K7"/>
<name>A0A0A1U0K7_ENTIV</name>
<protein>
    <submittedName>
        <fullName evidence="5">Leucine-rich repeat-containing protein, putative</fullName>
    </submittedName>
</protein>
<dbReference type="SUPFAM" id="SSF52058">
    <property type="entry name" value="L domain-like"/>
    <property type="match status" value="1"/>
</dbReference>
<dbReference type="InterPro" id="IPR032675">
    <property type="entry name" value="LRR_dom_sf"/>
</dbReference>
<keyword evidence="3" id="KW-0175">Coiled coil</keyword>
<evidence type="ECO:0000256" key="2">
    <source>
        <dbReference type="ARBA" id="ARBA00022737"/>
    </source>
</evidence>
<dbReference type="Gene3D" id="3.80.10.10">
    <property type="entry name" value="Ribonuclease Inhibitor"/>
    <property type="match status" value="1"/>
</dbReference>
<dbReference type="RefSeq" id="XP_004254196.1">
    <property type="nucleotide sequence ID" value="XM_004254148.1"/>
</dbReference>